<dbReference type="Pfam" id="PF01266">
    <property type="entry name" value="DAO"/>
    <property type="match status" value="1"/>
</dbReference>
<organism evidence="3 4">
    <name type="scientific">Limnofasciculus baicalensis BBK-W-15</name>
    <dbReference type="NCBI Taxonomy" id="2699891"/>
    <lineage>
        <taxon>Bacteria</taxon>
        <taxon>Bacillati</taxon>
        <taxon>Cyanobacteriota</taxon>
        <taxon>Cyanophyceae</taxon>
        <taxon>Coleofasciculales</taxon>
        <taxon>Coleofasciculaceae</taxon>
        <taxon>Limnofasciculus</taxon>
        <taxon>Limnofasciculus baicalensis</taxon>
    </lineage>
</organism>
<comment type="caution">
    <text evidence="3">The sequence shown here is derived from an EMBL/GenBank/DDBJ whole genome shotgun (WGS) entry which is preliminary data.</text>
</comment>
<evidence type="ECO:0000256" key="1">
    <source>
        <dbReference type="ARBA" id="ARBA00023002"/>
    </source>
</evidence>
<dbReference type="SUPFAM" id="SSF54373">
    <property type="entry name" value="FAD-linked reductases, C-terminal domain"/>
    <property type="match status" value="1"/>
</dbReference>
<dbReference type="RefSeq" id="WP_254011327.1">
    <property type="nucleotide sequence ID" value="NZ_JAMZMM010000060.1"/>
</dbReference>
<dbReference type="InterPro" id="IPR036188">
    <property type="entry name" value="FAD/NAD-bd_sf"/>
</dbReference>
<keyword evidence="1" id="KW-0560">Oxidoreductase</keyword>
<name>A0AAE3GPU6_9CYAN</name>
<dbReference type="Proteomes" id="UP001204953">
    <property type="component" value="Unassembled WGS sequence"/>
</dbReference>
<gene>
    <name evidence="3" type="ORF">NJ959_08580</name>
</gene>
<sequence length="372" mass="40257">MTNIVIIGCGIIGAAIAYQLSKIKDLKITVIDTNPPAQGSTGAALGVLMGAISHKVKGRAWQLREASMRRYETLIPELEDITGQKIPFNRQGILMLRFPGEDLASWEKLVQIRKSQGWDLEIWDRDKLQSQCPQLDNDQIIGAIYSPGDRQVNPTILTQALVAAAKNNGVTLKFGINVEGFQSILPNNTNLQICHKINTNEGKLEADWLVIAAGIGSTKLANLLLSSHPNSTESITIKPVLGQALQLQLVSGIGNPDFQPVITGNDVHIVPIGENNYWVGATVEFPNELGEVIAEPILLEKVRQDAIAFCPALASATIVRTWLGKRPRPEGRSAPVIGILPGYSNVLLATGHYRNGVLLAPATAEAIRDVIV</sequence>
<feature type="domain" description="FAD dependent oxidoreductase" evidence="2">
    <location>
        <begin position="4"/>
        <end position="368"/>
    </location>
</feature>
<dbReference type="AlphaFoldDB" id="A0AAE3GPU6"/>
<dbReference type="EMBL" id="JAMZMM010000060">
    <property type="protein sequence ID" value="MCP2728531.1"/>
    <property type="molecule type" value="Genomic_DNA"/>
</dbReference>
<dbReference type="Gene3D" id="3.50.50.60">
    <property type="entry name" value="FAD/NAD(P)-binding domain"/>
    <property type="match status" value="1"/>
</dbReference>
<dbReference type="GO" id="GO:0005737">
    <property type="term" value="C:cytoplasm"/>
    <property type="evidence" value="ECO:0007669"/>
    <property type="project" value="TreeGrafter"/>
</dbReference>
<dbReference type="InterPro" id="IPR006076">
    <property type="entry name" value="FAD-dep_OxRdtase"/>
</dbReference>
<reference evidence="3" key="1">
    <citation type="submission" date="2022-06" db="EMBL/GenBank/DDBJ databases">
        <title>New cyanobacteria of genus Symplocastrum in benthos of Lake Baikal.</title>
        <authorList>
            <person name="Sorokovikova E."/>
            <person name="Tikhonova I."/>
            <person name="Krasnopeev A."/>
            <person name="Evseev P."/>
            <person name="Gladkikh A."/>
            <person name="Belykh O."/>
        </authorList>
    </citation>
    <scope>NUCLEOTIDE SEQUENCE</scope>
    <source>
        <strain evidence="3">BBK-W-15</strain>
    </source>
</reference>
<evidence type="ECO:0000313" key="3">
    <source>
        <dbReference type="EMBL" id="MCP2728531.1"/>
    </source>
</evidence>
<dbReference type="SUPFAM" id="SSF51905">
    <property type="entry name" value="FAD/NAD(P)-binding domain"/>
    <property type="match status" value="1"/>
</dbReference>
<dbReference type="Gene3D" id="3.30.9.10">
    <property type="entry name" value="D-Amino Acid Oxidase, subunit A, domain 2"/>
    <property type="match status" value="1"/>
</dbReference>
<accession>A0AAE3GPU6</accession>
<dbReference type="PANTHER" id="PTHR13847:SF289">
    <property type="entry name" value="GLYCINE OXIDASE"/>
    <property type="match status" value="1"/>
</dbReference>
<dbReference type="GO" id="GO:0016491">
    <property type="term" value="F:oxidoreductase activity"/>
    <property type="evidence" value="ECO:0007669"/>
    <property type="project" value="UniProtKB-KW"/>
</dbReference>
<dbReference type="PANTHER" id="PTHR13847">
    <property type="entry name" value="SARCOSINE DEHYDROGENASE-RELATED"/>
    <property type="match status" value="1"/>
</dbReference>
<proteinExistence type="predicted"/>
<keyword evidence="4" id="KW-1185">Reference proteome</keyword>
<protein>
    <submittedName>
        <fullName evidence="3">FAD-binding oxidoreductase</fullName>
    </submittedName>
</protein>
<evidence type="ECO:0000313" key="4">
    <source>
        <dbReference type="Proteomes" id="UP001204953"/>
    </source>
</evidence>
<evidence type="ECO:0000259" key="2">
    <source>
        <dbReference type="Pfam" id="PF01266"/>
    </source>
</evidence>